<dbReference type="Pfam" id="PF07173">
    <property type="entry name" value="GRDP-like"/>
    <property type="match status" value="1"/>
</dbReference>
<sequence length="317" mass="35008">MRTSLPPIDIMMVWHSFMLNPCHYSDFCKATRPDGAGVHGIPWSLVNETIADDAGACILPQSKDNHTDLLYLDASLLTIIEANGQSGIKTLQPMAAKYPHEDTGSSPLGLSVPLPLDLAAAVHRQMIFTLKMARFGWIHSPNTNSILQRAVARYRNFFSLFSIAAGDHQVVPTVDIDLVWHTHQLSPACYALFSTTATKGRFINHVDSIEEGLIRSGFERTEMLYQNIFGEEYSICSSWFCEAMRLKREGLFADDDGLMALQTLIAQFNQRSLQLGLSTVLDLAECRCYERGVSGPPRVVENKGLSCGDCATNCSGS</sequence>
<dbReference type="PANTHER" id="PTHR34365:SF7">
    <property type="entry name" value="GLYCINE-RICH DOMAIN-CONTAINING PROTEIN 1"/>
    <property type="match status" value="1"/>
</dbReference>
<dbReference type="EMBL" id="MU865362">
    <property type="protein sequence ID" value="KAK4225651.1"/>
    <property type="molecule type" value="Genomic_DNA"/>
</dbReference>
<reference evidence="1" key="1">
    <citation type="journal article" date="2023" name="Mol. Phylogenet. Evol.">
        <title>Genome-scale phylogeny and comparative genomics of the fungal order Sordariales.</title>
        <authorList>
            <person name="Hensen N."/>
            <person name="Bonometti L."/>
            <person name="Westerberg I."/>
            <person name="Brannstrom I.O."/>
            <person name="Guillou S."/>
            <person name="Cros-Aarteil S."/>
            <person name="Calhoun S."/>
            <person name="Haridas S."/>
            <person name="Kuo A."/>
            <person name="Mondo S."/>
            <person name="Pangilinan J."/>
            <person name="Riley R."/>
            <person name="LaButti K."/>
            <person name="Andreopoulos B."/>
            <person name="Lipzen A."/>
            <person name="Chen C."/>
            <person name="Yan M."/>
            <person name="Daum C."/>
            <person name="Ng V."/>
            <person name="Clum A."/>
            <person name="Steindorff A."/>
            <person name="Ohm R.A."/>
            <person name="Martin F."/>
            <person name="Silar P."/>
            <person name="Natvig D.O."/>
            <person name="Lalanne C."/>
            <person name="Gautier V."/>
            <person name="Ament-Velasquez S.L."/>
            <person name="Kruys A."/>
            <person name="Hutchinson M.I."/>
            <person name="Powell A.J."/>
            <person name="Barry K."/>
            <person name="Miller A.N."/>
            <person name="Grigoriev I.V."/>
            <person name="Debuchy R."/>
            <person name="Gladieux P."/>
            <person name="Hiltunen Thoren M."/>
            <person name="Johannesson H."/>
        </authorList>
    </citation>
    <scope>NUCLEOTIDE SEQUENCE</scope>
    <source>
        <strain evidence="1">CBS 990.96</strain>
    </source>
</reference>
<comment type="caution">
    <text evidence="1">The sequence shown here is derived from an EMBL/GenBank/DDBJ whole genome shotgun (WGS) entry which is preliminary data.</text>
</comment>
<dbReference type="PANTHER" id="PTHR34365">
    <property type="entry name" value="ENOLASE (DUF1399)"/>
    <property type="match status" value="1"/>
</dbReference>
<name>A0AAN7BLA3_9PEZI</name>
<keyword evidence="2" id="KW-1185">Reference proteome</keyword>
<evidence type="ECO:0000313" key="2">
    <source>
        <dbReference type="Proteomes" id="UP001301958"/>
    </source>
</evidence>
<gene>
    <name evidence="1" type="ORF">QBC38DRAFT_482407</name>
</gene>
<organism evidence="1 2">
    <name type="scientific">Podospora fimiseda</name>
    <dbReference type="NCBI Taxonomy" id="252190"/>
    <lineage>
        <taxon>Eukaryota</taxon>
        <taxon>Fungi</taxon>
        <taxon>Dikarya</taxon>
        <taxon>Ascomycota</taxon>
        <taxon>Pezizomycotina</taxon>
        <taxon>Sordariomycetes</taxon>
        <taxon>Sordariomycetidae</taxon>
        <taxon>Sordariales</taxon>
        <taxon>Podosporaceae</taxon>
        <taxon>Podospora</taxon>
    </lineage>
</organism>
<protein>
    <submittedName>
        <fullName evidence="1">Uncharacterized protein</fullName>
    </submittedName>
</protein>
<dbReference type="AlphaFoldDB" id="A0AAN7BLA3"/>
<dbReference type="Proteomes" id="UP001301958">
    <property type="component" value="Unassembled WGS sequence"/>
</dbReference>
<reference evidence="1" key="2">
    <citation type="submission" date="2023-05" db="EMBL/GenBank/DDBJ databases">
        <authorList>
            <consortium name="Lawrence Berkeley National Laboratory"/>
            <person name="Steindorff A."/>
            <person name="Hensen N."/>
            <person name="Bonometti L."/>
            <person name="Westerberg I."/>
            <person name="Brannstrom I.O."/>
            <person name="Guillou S."/>
            <person name="Cros-Aarteil S."/>
            <person name="Calhoun S."/>
            <person name="Haridas S."/>
            <person name="Kuo A."/>
            <person name="Mondo S."/>
            <person name="Pangilinan J."/>
            <person name="Riley R."/>
            <person name="Labutti K."/>
            <person name="Andreopoulos B."/>
            <person name="Lipzen A."/>
            <person name="Chen C."/>
            <person name="Yanf M."/>
            <person name="Daum C."/>
            <person name="Ng V."/>
            <person name="Clum A."/>
            <person name="Ohm R."/>
            <person name="Martin F."/>
            <person name="Silar P."/>
            <person name="Natvig D."/>
            <person name="Lalanne C."/>
            <person name="Gautier V."/>
            <person name="Ament-Velasquez S.L."/>
            <person name="Kruys A."/>
            <person name="Hutchinson M.I."/>
            <person name="Powell A.J."/>
            <person name="Barry K."/>
            <person name="Miller A.N."/>
            <person name="Grigoriev I.V."/>
            <person name="Debuchy R."/>
            <person name="Gladieux P."/>
            <person name="Thoren M.H."/>
            <person name="Johannesson H."/>
        </authorList>
    </citation>
    <scope>NUCLEOTIDE SEQUENCE</scope>
    <source>
        <strain evidence="1">CBS 990.96</strain>
    </source>
</reference>
<evidence type="ECO:0000313" key="1">
    <source>
        <dbReference type="EMBL" id="KAK4225651.1"/>
    </source>
</evidence>
<dbReference type="InterPro" id="IPR009836">
    <property type="entry name" value="GRDP-like"/>
</dbReference>
<proteinExistence type="predicted"/>
<accession>A0AAN7BLA3</accession>